<comment type="caution">
    <text evidence="1">The sequence shown here is derived from an EMBL/GenBank/DDBJ whole genome shotgun (WGS) entry which is preliminary data.</text>
</comment>
<protein>
    <submittedName>
        <fullName evidence="1">Uncharacterized protein</fullName>
    </submittedName>
</protein>
<gene>
    <name evidence="1" type="ORF">GCM10022406_29230</name>
</gene>
<reference evidence="2" key="1">
    <citation type="journal article" date="2019" name="Int. J. Syst. Evol. Microbiol.">
        <title>The Global Catalogue of Microorganisms (GCM) 10K type strain sequencing project: providing services to taxonomists for standard genome sequencing and annotation.</title>
        <authorList>
            <consortium name="The Broad Institute Genomics Platform"/>
            <consortium name="The Broad Institute Genome Sequencing Center for Infectious Disease"/>
            <person name="Wu L."/>
            <person name="Ma J."/>
        </authorList>
    </citation>
    <scope>NUCLEOTIDE SEQUENCE [LARGE SCALE GENOMIC DNA]</scope>
    <source>
        <strain evidence="2">JCM 17214</strain>
    </source>
</reference>
<name>A0ABP7NFE9_9BACT</name>
<keyword evidence="2" id="KW-1185">Reference proteome</keyword>
<sequence>MSTPLLASLLAYEEPDIVSRFTDLLAVDEDEARDIFQETKKFLYLSQHHPAFIPDDLLILDEMWHNFILFTPLYHTFCQTHFRQYLHHLPATRQEKAQQARLRTEQPEQSRQHYLTRLEALLEATYDHLGEETVRKWFEVYPERYSKAQLLALRKA</sequence>
<dbReference type="Proteomes" id="UP001499909">
    <property type="component" value="Unassembled WGS sequence"/>
</dbReference>
<accession>A0ABP7NFE9</accession>
<organism evidence="1 2">
    <name type="scientific">Hymenobacter algoricola</name>
    <dbReference type="NCBI Taxonomy" id="486267"/>
    <lineage>
        <taxon>Bacteria</taxon>
        <taxon>Pseudomonadati</taxon>
        <taxon>Bacteroidota</taxon>
        <taxon>Cytophagia</taxon>
        <taxon>Cytophagales</taxon>
        <taxon>Hymenobacteraceae</taxon>
        <taxon>Hymenobacter</taxon>
    </lineage>
</organism>
<evidence type="ECO:0000313" key="1">
    <source>
        <dbReference type="EMBL" id="GAA3945311.1"/>
    </source>
</evidence>
<dbReference type="EMBL" id="BAABDH010000095">
    <property type="protein sequence ID" value="GAA3945311.1"/>
    <property type="molecule type" value="Genomic_DNA"/>
</dbReference>
<proteinExistence type="predicted"/>
<evidence type="ECO:0000313" key="2">
    <source>
        <dbReference type="Proteomes" id="UP001499909"/>
    </source>
</evidence>
<dbReference type="RefSeq" id="WP_345115448.1">
    <property type="nucleotide sequence ID" value="NZ_BAABDH010000095.1"/>
</dbReference>